<accession>A0A1Q8I0L0</accession>
<evidence type="ECO:0000313" key="2">
    <source>
        <dbReference type="Proteomes" id="UP000185736"/>
    </source>
</evidence>
<dbReference type="AlphaFoldDB" id="A0A1Q8I0L0"/>
<reference evidence="1 2" key="1">
    <citation type="submission" date="2016-12" db="EMBL/GenBank/DDBJ databases">
        <title>Genomic comparison of strains in the 'Actinomyces naeslundii' group.</title>
        <authorList>
            <person name="Mughal S.R."/>
            <person name="Do T."/>
            <person name="Gilbert S.C."/>
            <person name="Witherden E.A."/>
            <person name="Didelot X."/>
            <person name="Beighton D."/>
        </authorList>
    </citation>
    <scope>NUCLEOTIDE SEQUENCE [LARGE SCALE GENOMIC DNA]</scope>
    <source>
        <strain evidence="1 2">S64C</strain>
    </source>
</reference>
<proteinExistence type="predicted"/>
<dbReference type="EMBL" id="MSGO01000032">
    <property type="protein sequence ID" value="OLL14640.1"/>
    <property type="molecule type" value="Genomic_DNA"/>
</dbReference>
<sequence>MSSFDAERGVMILEPEQWDVLQRMVTGPIADRANYAEGALAGLEDIGVIDPYGPTLAASEVLAGLMAADARYSLRRMDPKDPVPVRDIVFWLSSPRCTVERYDADGVHVYGCDDVEVAHIALANDNLYPRPMIDDGPDDIYDTLAAAVRLADVQAAEANMHTIGYGGPRASQFVRDARDGRWTIVLHSREDRDRDQGFVLTDQLMTLGVSAMVYVIEEDDSPVGDPNGPSRGIPLIPVSATEVWGHLSSWMWATS</sequence>
<protein>
    <recommendedName>
        <fullName evidence="3">ESX secretion-associated protein EspG</fullName>
    </recommendedName>
</protein>
<evidence type="ECO:0000313" key="1">
    <source>
        <dbReference type="EMBL" id="OLL14640.1"/>
    </source>
</evidence>
<evidence type="ECO:0008006" key="3">
    <source>
        <dbReference type="Google" id="ProtNLM"/>
    </source>
</evidence>
<dbReference type="Proteomes" id="UP000185736">
    <property type="component" value="Unassembled WGS sequence"/>
</dbReference>
<organism evidence="1 2">
    <name type="scientific">Actinomyces oris</name>
    <dbReference type="NCBI Taxonomy" id="544580"/>
    <lineage>
        <taxon>Bacteria</taxon>
        <taxon>Bacillati</taxon>
        <taxon>Actinomycetota</taxon>
        <taxon>Actinomycetes</taxon>
        <taxon>Actinomycetales</taxon>
        <taxon>Actinomycetaceae</taxon>
        <taxon>Actinomyces</taxon>
    </lineage>
</organism>
<name>A0A1Q8I0L0_9ACTO</name>
<dbReference type="RefSeq" id="WP_075249308.1">
    <property type="nucleotide sequence ID" value="NZ_MSGO01000032.1"/>
</dbReference>
<comment type="caution">
    <text evidence="1">The sequence shown here is derived from an EMBL/GenBank/DDBJ whole genome shotgun (WGS) entry which is preliminary data.</text>
</comment>
<gene>
    <name evidence="1" type="ORF">BKH32_07190</name>
</gene>